<sequence>MENANSSRNMLIAGIIMVLLNVALLAPMSTGAVPDAVEENFEEFSKESACDDDDCTTAEEDWAVSTSQRDFYGYSITNVNDVMANGTAPTYEKIGPVTYDITTTRTITGYDATAGELTYNSVKSFECAEDTEVSCDTEVSQLNIAFQTQVIGATGMAIGGIMDATKAAFTAGMLAQDLESLSVGAPAASVVSTNMSQTAAFLEANIPGMSAEMATAAAPAALADNYWAGYAANYETATGGTSYNDVNGLHENFSANFSSDSNINMSYAFYDAMGPGGEDLSLTGALGATMLSGHCASFPTENSTTIMADAANGFVNSGTMTRASLWGYTAMADTTTPDFETTIARDWAMCAGVGMTFSALGGGDDMWMLDTTGESVNASTRLSYLGITMENTAAMTMLTGIPGDDNITGLLEISESGTEFGVANFLGMDAAAAMDAYGMDATTYGAVAGWAGAWITDGKHLPMILLGGSGDMTASLFVNTTFGAEDPLNGGYLENSLNLGGFWGLAEGRDNIALDPAVSGNALYGPLGLTTSNGAAIFLYGELSGMTPPLNFSTNPPTPGTPMAWDEATIGALYGVDTNAAAAMRALMMGPIYGTTADSFVPGSSCHRSEPLHT</sequence>
<keyword evidence="4" id="KW-0472">Membrane</keyword>
<reference evidence="6" key="1">
    <citation type="journal article" date="2010" name="ISME J.">
        <title>Metagenome of the Mediterranean deep chlorophyll maximum studied by direct and fosmid library 454 pyrosequencing.</title>
        <authorList>
            <person name="Ghai R."/>
            <person name="Martin-Cuadrado A.B."/>
            <person name="Molto A.G."/>
            <person name="Heredia I.G."/>
            <person name="Cabrera R."/>
            <person name="Martin J."/>
            <person name="Verdu M."/>
            <person name="Deschamps P."/>
            <person name="Moreira D."/>
            <person name="Lopez-Garcia P."/>
            <person name="Mira A."/>
            <person name="Rodriguez-Valera F."/>
        </authorList>
    </citation>
    <scope>NUCLEOTIDE SEQUENCE</scope>
</reference>
<keyword evidence="3" id="KW-1133">Transmembrane helix</keyword>
<dbReference type="InterPro" id="IPR002159">
    <property type="entry name" value="CD36_fam"/>
</dbReference>
<evidence type="ECO:0000256" key="4">
    <source>
        <dbReference type="ARBA" id="ARBA00023136"/>
    </source>
</evidence>
<name>D6PB58_9ARCH</name>
<evidence type="ECO:0000256" key="5">
    <source>
        <dbReference type="ARBA" id="ARBA00023180"/>
    </source>
</evidence>
<evidence type="ECO:0000256" key="2">
    <source>
        <dbReference type="ARBA" id="ARBA00022692"/>
    </source>
</evidence>
<dbReference type="Pfam" id="PF01130">
    <property type="entry name" value="CD36"/>
    <property type="match status" value="1"/>
</dbReference>
<proteinExistence type="predicted"/>
<protein>
    <submittedName>
        <fullName evidence="6">Uncharacterized protein</fullName>
    </submittedName>
</protein>
<organism evidence="6">
    <name type="scientific">uncultured archaeon MedDCM-OCT-S04-C140</name>
    <dbReference type="NCBI Taxonomy" id="743085"/>
    <lineage>
        <taxon>Archaea</taxon>
        <taxon>environmental samples</taxon>
    </lineage>
</organism>
<evidence type="ECO:0000256" key="1">
    <source>
        <dbReference type="ARBA" id="ARBA00004370"/>
    </source>
</evidence>
<dbReference type="EMBL" id="GU942959">
    <property type="protein sequence ID" value="ADD92959.1"/>
    <property type="molecule type" value="Genomic_DNA"/>
</dbReference>
<evidence type="ECO:0000256" key="3">
    <source>
        <dbReference type="ARBA" id="ARBA00022989"/>
    </source>
</evidence>
<accession>D6PB58</accession>
<keyword evidence="5" id="KW-0325">Glycoprotein</keyword>
<keyword evidence="2" id="KW-0812">Transmembrane</keyword>
<dbReference type="AlphaFoldDB" id="D6PB58"/>
<comment type="subcellular location">
    <subcellularLocation>
        <location evidence="1">Membrane</location>
    </subcellularLocation>
</comment>
<dbReference type="GO" id="GO:0016020">
    <property type="term" value="C:membrane"/>
    <property type="evidence" value="ECO:0007669"/>
    <property type="project" value="UniProtKB-SubCell"/>
</dbReference>
<evidence type="ECO:0000313" key="6">
    <source>
        <dbReference type="EMBL" id="ADD92959.1"/>
    </source>
</evidence>